<keyword evidence="2" id="KW-1185">Reference proteome</keyword>
<gene>
    <name evidence="1" type="ORF">C2S53_016158</name>
</gene>
<dbReference type="GO" id="GO:0009451">
    <property type="term" value="P:RNA modification"/>
    <property type="evidence" value="ECO:0007669"/>
    <property type="project" value="InterPro"/>
</dbReference>
<evidence type="ECO:0000313" key="2">
    <source>
        <dbReference type="Proteomes" id="UP001190926"/>
    </source>
</evidence>
<reference evidence="1 2" key="1">
    <citation type="journal article" date="2021" name="Nat. Commun.">
        <title>Incipient diploidization of the medicinal plant Perilla within 10,000 years.</title>
        <authorList>
            <person name="Zhang Y."/>
            <person name="Shen Q."/>
            <person name="Leng L."/>
            <person name="Zhang D."/>
            <person name="Chen S."/>
            <person name="Shi Y."/>
            <person name="Ning Z."/>
            <person name="Chen S."/>
        </authorList>
    </citation>
    <scope>NUCLEOTIDE SEQUENCE [LARGE SCALE GENOMIC DNA]</scope>
    <source>
        <strain evidence="2">cv. PC099</strain>
    </source>
</reference>
<accession>A0AAD4J4G3</accession>
<dbReference type="AlphaFoldDB" id="A0AAD4J4G3"/>
<name>A0AAD4J4G3_PERFH</name>
<dbReference type="Proteomes" id="UP001190926">
    <property type="component" value="Unassembled WGS sequence"/>
</dbReference>
<evidence type="ECO:0000313" key="1">
    <source>
        <dbReference type="EMBL" id="KAH6827015.1"/>
    </source>
</evidence>
<dbReference type="PANTHER" id="PTHR47926">
    <property type="entry name" value="PENTATRICOPEPTIDE REPEAT-CONTAINING PROTEIN"/>
    <property type="match status" value="1"/>
</dbReference>
<proteinExistence type="predicted"/>
<protein>
    <recommendedName>
        <fullName evidence="3">Pentatricopeptide repeat-containing protein</fullName>
    </recommendedName>
</protein>
<dbReference type="InterPro" id="IPR046960">
    <property type="entry name" value="PPR_At4g14850-like_plant"/>
</dbReference>
<dbReference type="GO" id="GO:0003723">
    <property type="term" value="F:RNA binding"/>
    <property type="evidence" value="ECO:0007669"/>
    <property type="project" value="InterPro"/>
</dbReference>
<dbReference type="InterPro" id="IPR011990">
    <property type="entry name" value="TPR-like_helical_dom_sf"/>
</dbReference>
<dbReference type="EMBL" id="SDAM02000154">
    <property type="protein sequence ID" value="KAH6827015.1"/>
    <property type="molecule type" value="Genomic_DNA"/>
</dbReference>
<comment type="caution">
    <text evidence="1">The sequence shown here is derived from an EMBL/GenBank/DDBJ whole genome shotgun (WGS) entry which is preliminary data.</text>
</comment>
<dbReference type="Gene3D" id="1.25.40.10">
    <property type="entry name" value="Tetratricopeptide repeat domain"/>
    <property type="match status" value="1"/>
</dbReference>
<sequence>MVAGYMRPGMAKLQFARRLGLESVVKAIEGVAYEFAEVEEILEKRGIGPALLKVSLFHQQVENECRFMSRFSSWDLWGDAFVQKILINMYGKSHANLGKWGGCFELFSYMILHDSFRAEESTLLRVETAVVDIHDHVEGALSILSRYSIGEGLRPDDVVVGVLSACTCSNAEEGMEYSERMRAEHRIEQSIQHYGCLVDQMVRAGLIDEAHELIESMPMEQNDLVRHNLLILSTIY</sequence>
<evidence type="ECO:0008006" key="3">
    <source>
        <dbReference type="Google" id="ProtNLM"/>
    </source>
</evidence>
<organism evidence="1 2">
    <name type="scientific">Perilla frutescens var. hirtella</name>
    <name type="common">Perilla citriodora</name>
    <name type="synonym">Perilla setoyensis</name>
    <dbReference type="NCBI Taxonomy" id="608512"/>
    <lineage>
        <taxon>Eukaryota</taxon>
        <taxon>Viridiplantae</taxon>
        <taxon>Streptophyta</taxon>
        <taxon>Embryophyta</taxon>
        <taxon>Tracheophyta</taxon>
        <taxon>Spermatophyta</taxon>
        <taxon>Magnoliopsida</taxon>
        <taxon>eudicotyledons</taxon>
        <taxon>Gunneridae</taxon>
        <taxon>Pentapetalae</taxon>
        <taxon>asterids</taxon>
        <taxon>lamiids</taxon>
        <taxon>Lamiales</taxon>
        <taxon>Lamiaceae</taxon>
        <taxon>Nepetoideae</taxon>
        <taxon>Elsholtzieae</taxon>
        <taxon>Perilla</taxon>
    </lineage>
</organism>